<accession>A0A7J6X0V8</accession>
<comment type="caution">
    <text evidence="1">The sequence shown here is derived from an EMBL/GenBank/DDBJ whole genome shotgun (WGS) entry which is preliminary data.</text>
</comment>
<sequence length="115" mass="13197">MLTAGSLSDLRHGDSIDLTLPLLAMINATILPSNKIFNGDPFEEDMLLWCLDPAERNRAKQDREKAETRHMSTNQMIQKCQSTNHTGFIDHGRQHLIRHYINDKVKFLLLINGKK</sequence>
<dbReference type="Proteomes" id="UP000554482">
    <property type="component" value="Unassembled WGS sequence"/>
</dbReference>
<proteinExistence type="predicted"/>
<name>A0A7J6X0V8_THATH</name>
<organism evidence="1 2">
    <name type="scientific">Thalictrum thalictroides</name>
    <name type="common">Rue-anemone</name>
    <name type="synonym">Anemone thalictroides</name>
    <dbReference type="NCBI Taxonomy" id="46969"/>
    <lineage>
        <taxon>Eukaryota</taxon>
        <taxon>Viridiplantae</taxon>
        <taxon>Streptophyta</taxon>
        <taxon>Embryophyta</taxon>
        <taxon>Tracheophyta</taxon>
        <taxon>Spermatophyta</taxon>
        <taxon>Magnoliopsida</taxon>
        <taxon>Ranunculales</taxon>
        <taxon>Ranunculaceae</taxon>
        <taxon>Thalictroideae</taxon>
        <taxon>Thalictrum</taxon>
    </lineage>
</organism>
<keyword evidence="2" id="KW-1185">Reference proteome</keyword>
<evidence type="ECO:0000313" key="2">
    <source>
        <dbReference type="Proteomes" id="UP000554482"/>
    </source>
</evidence>
<protein>
    <submittedName>
        <fullName evidence="1">Uncharacterized protein</fullName>
    </submittedName>
</protein>
<evidence type="ECO:0000313" key="1">
    <source>
        <dbReference type="EMBL" id="KAF5202687.1"/>
    </source>
</evidence>
<reference evidence="1 2" key="1">
    <citation type="submission" date="2020-06" db="EMBL/GenBank/DDBJ databases">
        <title>Transcriptomic and genomic resources for Thalictrum thalictroides and T. hernandezii: Facilitating candidate gene discovery in an emerging model plant lineage.</title>
        <authorList>
            <person name="Arias T."/>
            <person name="Riano-Pachon D.M."/>
            <person name="Di Stilio V.S."/>
        </authorList>
    </citation>
    <scope>NUCLEOTIDE SEQUENCE [LARGE SCALE GENOMIC DNA]</scope>
    <source>
        <strain evidence="2">cv. WT478/WT964</strain>
        <tissue evidence="1">Leaves</tissue>
    </source>
</reference>
<dbReference type="EMBL" id="JABWDY010007763">
    <property type="protein sequence ID" value="KAF5202687.1"/>
    <property type="molecule type" value="Genomic_DNA"/>
</dbReference>
<gene>
    <name evidence="1" type="ORF">FRX31_007724</name>
</gene>
<dbReference type="AlphaFoldDB" id="A0A7J6X0V8"/>